<dbReference type="SUPFAM" id="SSF141371">
    <property type="entry name" value="PilZ domain-like"/>
    <property type="match status" value="1"/>
</dbReference>
<evidence type="ECO:0000313" key="2">
    <source>
        <dbReference type="EMBL" id="SHH84108.1"/>
    </source>
</evidence>
<dbReference type="AlphaFoldDB" id="A0A1M5W9J5"/>
<sequence>MITHTSQTDLRRYQRYEIDNVVVVTPEGVCQLGDISQGGLSFKCLYLQNLPETYQIDILNTSGTHLENLSIEKVWESREKKTNVADIFAQRVGVRFKGLSSEQESNLRHIIDHIQM</sequence>
<keyword evidence="3" id="KW-1185">Reference proteome</keyword>
<dbReference type="Proteomes" id="UP000184139">
    <property type="component" value="Unassembled WGS sequence"/>
</dbReference>
<dbReference type="InterPro" id="IPR009875">
    <property type="entry name" value="PilZ_domain"/>
</dbReference>
<reference evidence="2 3" key="1">
    <citation type="submission" date="2016-11" db="EMBL/GenBank/DDBJ databases">
        <authorList>
            <person name="Jaros S."/>
            <person name="Januszkiewicz K."/>
            <person name="Wedrychowicz H."/>
        </authorList>
    </citation>
    <scope>NUCLEOTIDE SEQUENCE [LARGE SCALE GENOMIC DNA]</scope>
    <source>
        <strain evidence="2 3">DSM 9705</strain>
    </source>
</reference>
<accession>A0A1M5W9J5</accession>
<protein>
    <submittedName>
        <fullName evidence="2">PilZ domain-containing protein</fullName>
    </submittedName>
</protein>
<proteinExistence type="predicted"/>
<feature type="domain" description="PilZ" evidence="1">
    <location>
        <begin position="10"/>
        <end position="111"/>
    </location>
</feature>
<name>A0A1M5W9J5_9BACT</name>
<dbReference type="Pfam" id="PF07238">
    <property type="entry name" value="PilZ"/>
    <property type="match status" value="1"/>
</dbReference>
<dbReference type="RefSeq" id="WP_073375928.1">
    <property type="nucleotide sequence ID" value="NZ_FQXS01000011.1"/>
</dbReference>
<organism evidence="2 3">
    <name type="scientific">Desulfofustis glycolicus DSM 9705</name>
    <dbReference type="NCBI Taxonomy" id="1121409"/>
    <lineage>
        <taxon>Bacteria</taxon>
        <taxon>Pseudomonadati</taxon>
        <taxon>Thermodesulfobacteriota</taxon>
        <taxon>Desulfobulbia</taxon>
        <taxon>Desulfobulbales</taxon>
        <taxon>Desulfocapsaceae</taxon>
        <taxon>Desulfofustis</taxon>
    </lineage>
</organism>
<dbReference type="Gene3D" id="2.40.10.220">
    <property type="entry name" value="predicted glycosyltransferase like domains"/>
    <property type="match status" value="1"/>
</dbReference>
<gene>
    <name evidence="2" type="ORF">SAMN02745124_02174</name>
</gene>
<evidence type="ECO:0000313" key="3">
    <source>
        <dbReference type="Proteomes" id="UP000184139"/>
    </source>
</evidence>
<dbReference type="GO" id="GO:0035438">
    <property type="term" value="F:cyclic-di-GMP binding"/>
    <property type="evidence" value="ECO:0007669"/>
    <property type="project" value="InterPro"/>
</dbReference>
<dbReference type="EMBL" id="FQXS01000011">
    <property type="protein sequence ID" value="SHH84108.1"/>
    <property type="molecule type" value="Genomic_DNA"/>
</dbReference>
<evidence type="ECO:0000259" key="1">
    <source>
        <dbReference type="Pfam" id="PF07238"/>
    </source>
</evidence>